<feature type="compositionally biased region" description="Basic and acidic residues" evidence="1">
    <location>
        <begin position="1343"/>
        <end position="1363"/>
    </location>
</feature>
<evidence type="ECO:0000256" key="1">
    <source>
        <dbReference type="SAM" id="MobiDB-lite"/>
    </source>
</evidence>
<dbReference type="Proteomes" id="UP000053562">
    <property type="component" value="Unassembled WGS sequence"/>
</dbReference>
<dbReference type="OrthoDB" id="377415at2759"/>
<feature type="compositionally biased region" description="Low complexity" evidence="1">
    <location>
        <begin position="780"/>
        <end position="792"/>
    </location>
</feature>
<proteinExistence type="predicted"/>
<reference evidence="2 3" key="1">
    <citation type="submission" date="2011-08" db="EMBL/GenBank/DDBJ databases">
        <title>The Genome Sequence of Plasmodium vivax India VII.</title>
        <authorList>
            <consortium name="The Broad Institute Genome Sequencing Platform"/>
            <consortium name="The Broad Institute Genome Sequencing Center for Infectious Disease"/>
            <person name="Neafsey D."/>
            <person name="Carlton J."/>
            <person name="Barnwell J."/>
            <person name="Collins W."/>
            <person name="Escalante A."/>
            <person name="Mullikin J."/>
            <person name="Saul A."/>
            <person name="Guigo R."/>
            <person name="Camara F."/>
            <person name="Young S.K."/>
            <person name="Zeng Q."/>
            <person name="Gargeya S."/>
            <person name="Fitzgerald M."/>
            <person name="Haas B."/>
            <person name="Abouelleil A."/>
            <person name="Alvarado L."/>
            <person name="Arachchi H.M."/>
            <person name="Berlin A."/>
            <person name="Brown A."/>
            <person name="Chapman S.B."/>
            <person name="Chen Z."/>
            <person name="Dunbar C."/>
            <person name="Freedman E."/>
            <person name="Gearin G."/>
            <person name="Gellesch M."/>
            <person name="Goldberg J."/>
            <person name="Griggs A."/>
            <person name="Gujja S."/>
            <person name="Heiman D."/>
            <person name="Howarth C."/>
            <person name="Larson L."/>
            <person name="Lui A."/>
            <person name="MacDonald P.J.P."/>
            <person name="Montmayeur A."/>
            <person name="Murphy C."/>
            <person name="Neiman D."/>
            <person name="Pearson M."/>
            <person name="Priest M."/>
            <person name="Roberts A."/>
            <person name="Saif S."/>
            <person name="Shea T."/>
            <person name="Shenoy N."/>
            <person name="Sisk P."/>
            <person name="Stolte C."/>
            <person name="Sykes S."/>
            <person name="Wortman J."/>
            <person name="Nusbaum C."/>
            <person name="Birren B."/>
        </authorList>
    </citation>
    <scope>NUCLEOTIDE SEQUENCE [LARGE SCALE GENOMIC DNA]</scope>
    <source>
        <strain evidence="2 3">India VII</strain>
    </source>
</reference>
<protein>
    <submittedName>
        <fullName evidence="2">Uncharacterized protein</fullName>
    </submittedName>
</protein>
<feature type="compositionally biased region" description="Basic and acidic residues" evidence="1">
    <location>
        <begin position="841"/>
        <end position="850"/>
    </location>
</feature>
<sequence>MMFNENSTNSQGVVNKKCMPKGDCSSSSGTPGGLYKWGEEDHTKLMQNTLYMFDHIKNDKHIFSKIIKNVITFLNKLKEENRYYEFLFSYTTFVKKYGPLTDYTSFKKVIERINRLDIIEVCISFNFNNDSIFQTLLSSYLELHLNEANNVYNVLLELTSVVIDGYAIWGEQKQSDSDFVEIFISQCELKYVSREQINKWFSYVRQHEDNYSDVLFCLIDFCLSLIDHVHALLAEGAVACATYAAYVSELAVLRRSSPNSAAVHRRQQAEVQSGKRTPDQRGEEVRRKSTQLGRHSPNDVTSERDAKRERPTKLTTYVKDTPGHIYICTFEDKIVCMKNGDCLEEHPDDATANEDRSKFVYEIKSRSANLYILKVLVCTILKAMKITHHLNQDSLTKLFSFFNQVLSDIIKCIYQKNDVLFLNLFFTDILKTMHVMVSFYNENIEQTPKQTMLFYKCFNKVIDQICIYLHNKTFFSEMILPSRGAPSHVGGSCLQKYAHNFKETCYMLFCLFYAILEKTNRVNNEIFLFFCCVLDVQEDEEGEGVLEPTGVTQSASESTEPHIVKSLYRTLCLNRKFLHNCREDLRGKSINRIITIFIFLEKKIKKYFFFFKYVFGFVWNRFGQGALNGERRSGHLHPLSRSDWRGARRWSQSKSPTKPPSKPPTKLQTVMKRIKYVLLDMFTKYTKLLMVYRFHFARCIDVGKGKEPFTDEFLLYMKSIECVLFSIFVYCPNGVLTKLNAYATERGKLGKLAHGGRSQFSAFNRGLYCFGEGHWGVPSGASSGTSSGTSSAGERRGGSPDDSDGHSDSVSGSGSGRGSGSSGASSPPRGRGSRCLGENSQTKREREQSHTKWVTHPCDLIVLNVLGIIYANIMEELTSHRYRYVYFKHCLVHAEFVKKLRLVLLGGELGGEADVAVRADGGSRHLACYFHFPYELLCAIIIHQLKCFSNDTLKCQSVCTAVVEFLFYISSSKNPYFFTISRRLWRVLGCQMNKYEEVLALTMLTKILFHLLCGGSREESSSRSRNERLFLKSIRNNDTQQLLLSFLSKQFFINDVGKNYVFFYGTLLGGIQSEELALGVMQVFFGTFHVHLQYTLKVLLRFLNLYERGVEVSEATNESAIEAANEAVDEVTSETANEAVDEVTNEANIISLFVYLDLVKVLPANFLSIVGGINLMREMQNTFLFFIYVNDEYRLLEERDEQNKHLLMVNTIKRTGMQYYHRSAKIYFPLVISSLISHYLFFITTDGTFRIPPRLICTFYEHFFSNRYLYTLCSNHVYMRVLSDSFVILHHLREGEAKGSEAKEVEAKEVEAKEGEAKKSEAEGGLAEVTDHQWGAANDPEEDTHNSGEVKEHGVEKHTKEDASVEDAPVEDAPVEDAPVEDAPVEDAPMEDAPLKDAPMEDAPLKDAPMVDSPMEGNPPGDGCPGGDSSTQMGRLSSCLFQVYIHFLEEYATMFHAAIVKLVKNKLLWRRRSGGERPKGGSPISGVNEVDAANRLSEVDAANRLSEVDAANRLSEVDAANRLNEVGKANRVDETSFCQQMYVDLKREGKYTPSFSHLMRALLDVFFCNPGVVPRERRRQVLAKEVVVPLTARATPDKVDLLQARRNKFLLTFFRNTFYIQSCAGDYIKDRFSRLFGPPPFGKHRVCRKDLEELASLVFCVGGWVDV</sequence>
<feature type="region of interest" description="Disordered" evidence="1">
    <location>
        <begin position="1298"/>
        <end position="1398"/>
    </location>
</feature>
<feature type="compositionally biased region" description="Basic and acidic residues" evidence="1">
    <location>
        <begin position="276"/>
        <end position="287"/>
    </location>
</feature>
<feature type="compositionally biased region" description="Acidic residues" evidence="1">
    <location>
        <begin position="1364"/>
        <end position="1390"/>
    </location>
</feature>
<feature type="region of interest" description="Disordered" evidence="1">
    <location>
        <begin position="780"/>
        <end position="850"/>
    </location>
</feature>
<evidence type="ECO:0000313" key="3">
    <source>
        <dbReference type="Proteomes" id="UP000053562"/>
    </source>
</evidence>
<gene>
    <name evidence="2" type="ORF">PVIIG_04855</name>
</gene>
<feature type="compositionally biased region" description="Basic and acidic residues" evidence="1">
    <location>
        <begin position="793"/>
        <end position="807"/>
    </location>
</feature>
<organism evidence="2 3">
    <name type="scientific">Plasmodium vivax India VII</name>
    <dbReference type="NCBI Taxonomy" id="1077284"/>
    <lineage>
        <taxon>Eukaryota</taxon>
        <taxon>Sar</taxon>
        <taxon>Alveolata</taxon>
        <taxon>Apicomplexa</taxon>
        <taxon>Aconoidasida</taxon>
        <taxon>Haemosporida</taxon>
        <taxon>Plasmodiidae</taxon>
        <taxon>Plasmodium</taxon>
        <taxon>Plasmodium (Plasmodium)</taxon>
    </lineage>
</organism>
<accession>A0A0J9SE78</accession>
<feature type="region of interest" description="Disordered" evidence="1">
    <location>
        <begin position="261"/>
        <end position="313"/>
    </location>
</feature>
<evidence type="ECO:0000313" key="2">
    <source>
        <dbReference type="EMBL" id="KMZ81269.1"/>
    </source>
</evidence>
<dbReference type="EMBL" id="KQ234249">
    <property type="protein sequence ID" value="KMZ81269.1"/>
    <property type="molecule type" value="Genomic_DNA"/>
</dbReference>
<feature type="compositionally biased region" description="Basic and acidic residues" evidence="1">
    <location>
        <begin position="1298"/>
        <end position="1322"/>
    </location>
</feature>
<name>A0A0J9SE78_PLAVI</name>
<feature type="region of interest" description="Disordered" evidence="1">
    <location>
        <begin position="645"/>
        <end position="666"/>
    </location>
</feature>
<feature type="compositionally biased region" description="Basic and acidic residues" evidence="1">
    <location>
        <begin position="301"/>
        <end position="312"/>
    </location>
</feature>
<feature type="compositionally biased region" description="Low complexity" evidence="1">
    <location>
        <begin position="822"/>
        <end position="834"/>
    </location>
</feature>